<keyword evidence="2" id="KW-1133">Transmembrane helix</keyword>
<comment type="caution">
    <text evidence="3">The sequence shown here is derived from an EMBL/GenBank/DDBJ whole genome shotgun (WGS) entry which is preliminary data.</text>
</comment>
<dbReference type="Gene3D" id="3.30.70.1070">
    <property type="entry name" value="Sporulation related repeat"/>
    <property type="match status" value="1"/>
</dbReference>
<proteinExistence type="predicted"/>
<keyword evidence="2" id="KW-0472">Membrane</keyword>
<feature type="compositionally biased region" description="Acidic residues" evidence="1">
    <location>
        <begin position="75"/>
        <end position="86"/>
    </location>
</feature>
<organism evidence="3 4">
    <name type="scientific">Candidatus Allocopromorpha excrementipullorum</name>
    <dbReference type="NCBI Taxonomy" id="2840743"/>
    <lineage>
        <taxon>Bacteria</taxon>
        <taxon>Bacillati</taxon>
        <taxon>Bacillota</taxon>
        <taxon>Clostridia</taxon>
        <taxon>Eubacteriales</taxon>
        <taxon>Eubacteriaceae</taxon>
        <taxon>Eubacteriaceae incertae sedis</taxon>
        <taxon>Candidatus Allocopromorpha</taxon>
    </lineage>
</organism>
<reference evidence="3" key="1">
    <citation type="submission" date="2020-10" db="EMBL/GenBank/DDBJ databases">
        <authorList>
            <person name="Gilroy R."/>
        </authorList>
    </citation>
    <scope>NUCLEOTIDE SEQUENCE</scope>
    <source>
        <strain evidence="3">ChiSjej4B22-8349</strain>
    </source>
</reference>
<evidence type="ECO:0000256" key="1">
    <source>
        <dbReference type="SAM" id="MobiDB-lite"/>
    </source>
</evidence>
<keyword evidence="2" id="KW-0812">Transmembrane</keyword>
<evidence type="ECO:0000256" key="2">
    <source>
        <dbReference type="SAM" id="Phobius"/>
    </source>
</evidence>
<dbReference type="GO" id="GO:0042834">
    <property type="term" value="F:peptidoglycan binding"/>
    <property type="evidence" value="ECO:0007669"/>
    <property type="project" value="InterPro"/>
</dbReference>
<dbReference type="InterPro" id="IPR036680">
    <property type="entry name" value="SPOR-like_sf"/>
</dbReference>
<dbReference type="PROSITE" id="PS51257">
    <property type="entry name" value="PROKAR_LIPOPROTEIN"/>
    <property type="match status" value="1"/>
</dbReference>
<accession>A0A9D1N7T8</accession>
<dbReference type="EMBL" id="DVOB01000185">
    <property type="protein sequence ID" value="HIU96752.1"/>
    <property type="molecule type" value="Genomic_DNA"/>
</dbReference>
<protein>
    <submittedName>
        <fullName evidence="3">SPOR domain-containing protein</fullName>
    </submittedName>
</protein>
<sequence length="163" mass="17674">MQKRRRPRGYGNPRRKGVKPNFAPVIVILCLAVGCGYATAKYVVDPVVNYVPQLTNEKSQEAETETSGSLKTEVSSEEAAEVVEGEADVQEEKVRGYAVQYGCYSSQAAAESAMSSLGISGLQVMEQNNMYKITGKVFETKDEAREALKSAGAEGAFVTTVYE</sequence>
<dbReference type="Proteomes" id="UP000824130">
    <property type="component" value="Unassembled WGS sequence"/>
</dbReference>
<name>A0A9D1N7T8_9FIRM</name>
<reference evidence="3" key="2">
    <citation type="journal article" date="2021" name="PeerJ">
        <title>Extensive microbial diversity within the chicken gut microbiome revealed by metagenomics and culture.</title>
        <authorList>
            <person name="Gilroy R."/>
            <person name="Ravi A."/>
            <person name="Getino M."/>
            <person name="Pursley I."/>
            <person name="Horton D.L."/>
            <person name="Alikhan N.F."/>
            <person name="Baker D."/>
            <person name="Gharbi K."/>
            <person name="Hall N."/>
            <person name="Watson M."/>
            <person name="Adriaenssens E.M."/>
            <person name="Foster-Nyarko E."/>
            <person name="Jarju S."/>
            <person name="Secka A."/>
            <person name="Antonio M."/>
            <person name="Oren A."/>
            <person name="Chaudhuri R.R."/>
            <person name="La Ragione R."/>
            <person name="Hildebrand F."/>
            <person name="Pallen M.J."/>
        </authorList>
    </citation>
    <scope>NUCLEOTIDE SEQUENCE</scope>
    <source>
        <strain evidence="3">ChiSjej4B22-8349</strain>
    </source>
</reference>
<evidence type="ECO:0000313" key="4">
    <source>
        <dbReference type="Proteomes" id="UP000824130"/>
    </source>
</evidence>
<evidence type="ECO:0000313" key="3">
    <source>
        <dbReference type="EMBL" id="HIU96752.1"/>
    </source>
</evidence>
<feature type="transmembrane region" description="Helical" evidence="2">
    <location>
        <begin position="21"/>
        <end position="40"/>
    </location>
</feature>
<feature type="region of interest" description="Disordered" evidence="1">
    <location>
        <begin position="57"/>
        <end position="86"/>
    </location>
</feature>
<dbReference type="AlphaFoldDB" id="A0A9D1N7T8"/>
<dbReference type="SUPFAM" id="SSF110997">
    <property type="entry name" value="Sporulation related repeat"/>
    <property type="match status" value="1"/>
</dbReference>
<gene>
    <name evidence="3" type="ORF">IAD25_08650</name>
</gene>